<accession>A0ABR3J831</accession>
<dbReference type="Proteomes" id="UP001556367">
    <property type="component" value="Unassembled WGS sequence"/>
</dbReference>
<proteinExistence type="predicted"/>
<sequence>MPTCQFCKQQYSTAGDMRRHQQQSPTCKSRSSKNFAAFLARRKSKATSSKEAAVPDLPAHELLADPMIVDGGNGGELDTEASGQSIVDDCDAMPPRIAQVPVIDSSRQYWRRDSPADRLAGASGGSSKTPFQRIRDDQILKGAEILGPFKDDDEWELAKWLIKNVGHNQAEAFLKLPIITNRAKPAYGTKTEFLDAVDALPAGVKWSCEEMTITGDVPDLKKDPSGGTYRTETLDLWYRDPVECVAELMGNPAFKEAMRYAPEQIYADANGEVEVINEMWTGSWWRQIQARLPKGATLAPLIIASDKTLLSNFRGDNSAWPVYLTIGNIAKDVRRQVSSHATVLLGYLPIPKFDCFSDSTRSAHKYRLFHACMGIIMSSLQAAGKAGKEMVCADGLLRHVYPIIAAYIADYPEQCLIACCKENRCPICPIDPKERGSHLTVPKRDPAQTLEYLREPSHPQFTAQGLRHVYPPFWANLPHSDIFQSFTPDLLHQLHKGVFKDHLVKWCSAIISESEVDARFRDMPTHNGLRHFKHGISHVSQWTGTEHKEMEKIFLGLVTQNAPQGVIRAVRGLVDFIHYASLQSHTSHTLLAMRHALNEFHSHKNIFIELGGRTQPHFNIPKIHSLEHYEDLIRLFGSADGFNTESPERLHIDYAKNAYRASNRKDYIQQMVRWLDRQEAVDRFSAYLEWARPLCTPLSSTPGPHVLGTPFSNPPSQQQNTEAGRLPQRLPLGSIAREPPLRNIPVEHIMSANGHGAVRFLDAMTAYLVANRSRFVPQQYDLLNTWQQISFRLPNIPEVGHRHSNNIVQAIGGPFHSPTSGSRRIADSEQAQMDFALVTTGEANSFTAGTALDGLRVAQVRVIFQLPTQAGLGKRPLAYIEWMTPLRHPDPVHGYHRISRSTRQKRGIDGPYAEVVPVDRLVRSAMLIPQTRGSSTTFLLNSHIDRHSFCMIKLDARDSLPH</sequence>
<dbReference type="InterPro" id="IPR041078">
    <property type="entry name" value="Plavaka"/>
</dbReference>
<organism evidence="1 2">
    <name type="scientific">Hohenbuehelia grisea</name>
    <dbReference type="NCBI Taxonomy" id="104357"/>
    <lineage>
        <taxon>Eukaryota</taxon>
        <taxon>Fungi</taxon>
        <taxon>Dikarya</taxon>
        <taxon>Basidiomycota</taxon>
        <taxon>Agaricomycotina</taxon>
        <taxon>Agaricomycetes</taxon>
        <taxon>Agaricomycetidae</taxon>
        <taxon>Agaricales</taxon>
        <taxon>Pleurotineae</taxon>
        <taxon>Pleurotaceae</taxon>
        <taxon>Hohenbuehelia</taxon>
    </lineage>
</organism>
<dbReference type="EMBL" id="JASNQZ010000011">
    <property type="protein sequence ID" value="KAL0951815.1"/>
    <property type="molecule type" value="Genomic_DNA"/>
</dbReference>
<comment type="caution">
    <text evidence="1">The sequence shown here is derived from an EMBL/GenBank/DDBJ whole genome shotgun (WGS) entry which is preliminary data.</text>
</comment>
<protein>
    <recommendedName>
        <fullName evidence="3">C2H2-type domain-containing protein</fullName>
    </recommendedName>
</protein>
<reference evidence="2" key="1">
    <citation type="submission" date="2024-06" db="EMBL/GenBank/DDBJ databases">
        <title>Multi-omics analyses provide insights into the biosynthesis of the anticancer antibiotic pleurotin in Hohenbuehelia grisea.</title>
        <authorList>
            <person name="Weaver J.A."/>
            <person name="Alberti F."/>
        </authorList>
    </citation>
    <scope>NUCLEOTIDE SEQUENCE [LARGE SCALE GENOMIC DNA]</scope>
    <source>
        <strain evidence="2">T-177</strain>
    </source>
</reference>
<keyword evidence="2" id="KW-1185">Reference proteome</keyword>
<evidence type="ECO:0000313" key="2">
    <source>
        <dbReference type="Proteomes" id="UP001556367"/>
    </source>
</evidence>
<dbReference type="Pfam" id="PF18759">
    <property type="entry name" value="Plavaka"/>
    <property type="match status" value="1"/>
</dbReference>
<name>A0ABR3J831_9AGAR</name>
<evidence type="ECO:0000313" key="1">
    <source>
        <dbReference type="EMBL" id="KAL0951815.1"/>
    </source>
</evidence>
<gene>
    <name evidence="1" type="ORF">HGRIS_008482</name>
</gene>
<evidence type="ECO:0008006" key="3">
    <source>
        <dbReference type="Google" id="ProtNLM"/>
    </source>
</evidence>